<gene>
    <name evidence="2" type="ORF">DICSQDRAFT_92198</name>
</gene>
<dbReference type="Pfam" id="PF12697">
    <property type="entry name" value="Abhydrolase_6"/>
    <property type="match status" value="1"/>
</dbReference>
<dbReference type="AlphaFoldDB" id="R7SNY5"/>
<reference evidence="2 3" key="1">
    <citation type="journal article" date="2012" name="Science">
        <title>The Paleozoic origin of enzymatic lignin decomposition reconstructed from 31 fungal genomes.</title>
        <authorList>
            <person name="Floudas D."/>
            <person name="Binder M."/>
            <person name="Riley R."/>
            <person name="Barry K."/>
            <person name="Blanchette R.A."/>
            <person name="Henrissat B."/>
            <person name="Martinez A.T."/>
            <person name="Otillar R."/>
            <person name="Spatafora J.W."/>
            <person name="Yadav J.S."/>
            <person name="Aerts A."/>
            <person name="Benoit I."/>
            <person name="Boyd A."/>
            <person name="Carlson A."/>
            <person name="Copeland A."/>
            <person name="Coutinho P.M."/>
            <person name="de Vries R.P."/>
            <person name="Ferreira P."/>
            <person name="Findley K."/>
            <person name="Foster B."/>
            <person name="Gaskell J."/>
            <person name="Glotzer D."/>
            <person name="Gorecki P."/>
            <person name="Heitman J."/>
            <person name="Hesse C."/>
            <person name="Hori C."/>
            <person name="Igarashi K."/>
            <person name="Jurgens J.A."/>
            <person name="Kallen N."/>
            <person name="Kersten P."/>
            <person name="Kohler A."/>
            <person name="Kuees U."/>
            <person name="Kumar T.K.A."/>
            <person name="Kuo A."/>
            <person name="LaButti K."/>
            <person name="Larrondo L.F."/>
            <person name="Lindquist E."/>
            <person name="Ling A."/>
            <person name="Lombard V."/>
            <person name="Lucas S."/>
            <person name="Lundell T."/>
            <person name="Martin R."/>
            <person name="McLaughlin D.J."/>
            <person name="Morgenstern I."/>
            <person name="Morin E."/>
            <person name="Murat C."/>
            <person name="Nagy L.G."/>
            <person name="Nolan M."/>
            <person name="Ohm R.A."/>
            <person name="Patyshakuliyeva A."/>
            <person name="Rokas A."/>
            <person name="Ruiz-Duenas F.J."/>
            <person name="Sabat G."/>
            <person name="Salamov A."/>
            <person name="Samejima M."/>
            <person name="Schmutz J."/>
            <person name="Slot J.C."/>
            <person name="St John F."/>
            <person name="Stenlid J."/>
            <person name="Sun H."/>
            <person name="Sun S."/>
            <person name="Syed K."/>
            <person name="Tsang A."/>
            <person name="Wiebenga A."/>
            <person name="Young D."/>
            <person name="Pisabarro A."/>
            <person name="Eastwood D.C."/>
            <person name="Martin F."/>
            <person name="Cullen D."/>
            <person name="Grigoriev I.V."/>
            <person name="Hibbett D.S."/>
        </authorList>
    </citation>
    <scope>NUCLEOTIDE SEQUENCE [LARGE SCALE GENOMIC DNA]</scope>
    <source>
        <strain evidence="2 3">LYAD-421 SS1</strain>
    </source>
</reference>
<name>R7SNY5_DICSQ</name>
<proteinExistence type="predicted"/>
<sequence>MKSSMLEEADFVLPGAGDYPQLRCAFVRWRPRSTCVGRSTSGAHRYPEGTFRLSLILLHCVGTHKETWQPTIEHLFEALRSEPDPRFAVVEAWAMDAPQHGHAASLNAHVLLDLPDGLNMEQWNAPLKTLLASGLIEGDRVVGVGHSAGALSLITTTIGYQLNCLPFSSVIMVEPPMMTPDIVKHGLEIGCLPMIRAINFAKTRKDIWSSRDEARAWFGTRSPWRRWDQRVFDLFVRHGLHDLPTAAYPERHEGVTLACTRAQDSAAYTRFEECYRALDRLTELCASLPVHAVLGDTLDMVPAAVHEVCVSEKDGRRMKSIRTVSGAGHLAVQDNPRGVALEIWRILRDDYGGQGGTASKL</sequence>
<evidence type="ECO:0000313" key="2">
    <source>
        <dbReference type="EMBL" id="EJF57455.1"/>
    </source>
</evidence>
<dbReference type="KEGG" id="dsq:DICSQDRAFT_92198"/>
<feature type="domain" description="AB hydrolase-1" evidence="1">
    <location>
        <begin position="55"/>
        <end position="340"/>
    </location>
</feature>
<dbReference type="RefSeq" id="XP_007369772.1">
    <property type="nucleotide sequence ID" value="XM_007369710.1"/>
</dbReference>
<protein>
    <recommendedName>
        <fullName evidence="1">AB hydrolase-1 domain-containing protein</fullName>
    </recommendedName>
</protein>
<dbReference type="EMBL" id="JH719450">
    <property type="protein sequence ID" value="EJF57455.1"/>
    <property type="molecule type" value="Genomic_DNA"/>
</dbReference>
<dbReference type="HOGENOM" id="CLU_032490_0_0_1"/>
<dbReference type="OMA" id="VEAWAMD"/>
<dbReference type="SUPFAM" id="SSF53474">
    <property type="entry name" value="alpha/beta-Hydrolases"/>
    <property type="match status" value="1"/>
</dbReference>
<evidence type="ECO:0000259" key="1">
    <source>
        <dbReference type="Pfam" id="PF12697"/>
    </source>
</evidence>
<dbReference type="Proteomes" id="UP000053319">
    <property type="component" value="Unassembled WGS sequence"/>
</dbReference>
<dbReference type="InterPro" id="IPR000073">
    <property type="entry name" value="AB_hydrolase_1"/>
</dbReference>
<evidence type="ECO:0000313" key="3">
    <source>
        <dbReference type="Proteomes" id="UP000053319"/>
    </source>
</evidence>
<dbReference type="InterPro" id="IPR029058">
    <property type="entry name" value="AB_hydrolase_fold"/>
</dbReference>
<organism evidence="2 3">
    <name type="scientific">Dichomitus squalens (strain LYAD-421)</name>
    <name type="common">Western red white-rot fungus</name>
    <dbReference type="NCBI Taxonomy" id="732165"/>
    <lineage>
        <taxon>Eukaryota</taxon>
        <taxon>Fungi</taxon>
        <taxon>Dikarya</taxon>
        <taxon>Basidiomycota</taxon>
        <taxon>Agaricomycotina</taxon>
        <taxon>Agaricomycetes</taxon>
        <taxon>Polyporales</taxon>
        <taxon>Polyporaceae</taxon>
        <taxon>Dichomitus</taxon>
    </lineage>
</organism>
<accession>R7SNY5</accession>
<dbReference type="GeneID" id="18844957"/>
<dbReference type="OrthoDB" id="94039at2759"/>
<dbReference type="Gene3D" id="3.40.50.1820">
    <property type="entry name" value="alpha/beta hydrolase"/>
    <property type="match status" value="1"/>
</dbReference>